<organism evidence="1 2">
    <name type="scientific">Hydrogenobacter hydrogenophilus</name>
    <dbReference type="NCBI Taxonomy" id="35835"/>
    <lineage>
        <taxon>Bacteria</taxon>
        <taxon>Pseudomonadati</taxon>
        <taxon>Aquificota</taxon>
        <taxon>Aquificia</taxon>
        <taxon>Aquificales</taxon>
        <taxon>Aquificaceae</taxon>
        <taxon>Hydrogenobacter</taxon>
    </lineage>
</organism>
<dbReference type="RefSeq" id="WP_096602021.1">
    <property type="nucleotide sequence ID" value="NZ_OBEN01000004.1"/>
</dbReference>
<reference evidence="2" key="1">
    <citation type="submission" date="2017-09" db="EMBL/GenBank/DDBJ databases">
        <authorList>
            <person name="Varghese N."/>
            <person name="Submissions S."/>
        </authorList>
    </citation>
    <scope>NUCLEOTIDE SEQUENCE [LARGE SCALE GENOMIC DNA]</scope>
    <source>
        <strain evidence="2">DSM 2913</strain>
    </source>
</reference>
<dbReference type="Proteomes" id="UP000218627">
    <property type="component" value="Unassembled WGS sequence"/>
</dbReference>
<evidence type="ECO:0000313" key="2">
    <source>
        <dbReference type="Proteomes" id="UP000218627"/>
    </source>
</evidence>
<evidence type="ECO:0000313" key="1">
    <source>
        <dbReference type="EMBL" id="SNZ14089.1"/>
    </source>
</evidence>
<name>A0A285NXC9_9AQUI</name>
<evidence type="ECO:0008006" key="3">
    <source>
        <dbReference type="Google" id="ProtNLM"/>
    </source>
</evidence>
<gene>
    <name evidence="1" type="ORF">SAMN06265353_0980</name>
</gene>
<protein>
    <recommendedName>
        <fullName evidence="3">DUF429 domain-containing protein</fullName>
    </recommendedName>
</protein>
<proteinExistence type="predicted"/>
<dbReference type="AlphaFoldDB" id="A0A285NXC9"/>
<dbReference type="EMBL" id="OBEN01000004">
    <property type="protein sequence ID" value="SNZ14089.1"/>
    <property type="molecule type" value="Genomic_DNA"/>
</dbReference>
<keyword evidence="2" id="KW-1185">Reference proteome</keyword>
<dbReference type="OrthoDB" id="9808566at2"/>
<sequence>MKVLGLDLAGSPKRKTGVAYLENNKVKVGIIYEDEHILKLSENFDLVMIDAPLSLPEGRKSIEDRGPHFRECDIKLRTFGIRFFPITLGPMRMLTTRALKIKGILEAKGIKVFETFPGALYDIFGVRRKDKEAIKNLYKSIGFTLEDREYYQDELDALACLLSGIRYLSCKAMIFDGKDGVIVI</sequence>
<accession>A0A285NXC9</accession>